<dbReference type="CDD" id="cd05471">
    <property type="entry name" value="pepsin_like"/>
    <property type="match status" value="1"/>
</dbReference>
<keyword evidence="6" id="KW-1185">Reference proteome</keyword>
<evidence type="ECO:0000259" key="4">
    <source>
        <dbReference type="PROSITE" id="PS51767"/>
    </source>
</evidence>
<evidence type="ECO:0000256" key="3">
    <source>
        <dbReference type="SAM" id="SignalP"/>
    </source>
</evidence>
<feature type="compositionally biased region" description="Pro residues" evidence="2">
    <location>
        <begin position="222"/>
        <end position="234"/>
    </location>
</feature>
<evidence type="ECO:0000256" key="1">
    <source>
        <dbReference type="ARBA" id="ARBA00007447"/>
    </source>
</evidence>
<feature type="region of interest" description="Disordered" evidence="2">
    <location>
        <begin position="203"/>
        <end position="281"/>
    </location>
</feature>
<dbReference type="PROSITE" id="PS51767">
    <property type="entry name" value="PEPTIDASE_A1"/>
    <property type="match status" value="1"/>
</dbReference>
<dbReference type="InterPro" id="IPR033121">
    <property type="entry name" value="PEPTIDASE_A1"/>
</dbReference>
<dbReference type="GO" id="GO:0006508">
    <property type="term" value="P:proteolysis"/>
    <property type="evidence" value="ECO:0007669"/>
    <property type="project" value="InterPro"/>
</dbReference>
<dbReference type="OrthoDB" id="771136at2759"/>
<dbReference type="Gene3D" id="2.40.70.10">
    <property type="entry name" value="Acid Proteases"/>
    <property type="match status" value="2"/>
</dbReference>
<dbReference type="SUPFAM" id="SSF50630">
    <property type="entry name" value="Acid proteases"/>
    <property type="match status" value="2"/>
</dbReference>
<organism evidence="5 6">
    <name type="scientific">Mortierella isabellina</name>
    <name type="common">Filamentous fungus</name>
    <name type="synonym">Umbelopsis isabellina</name>
    <dbReference type="NCBI Taxonomy" id="91625"/>
    <lineage>
        <taxon>Eukaryota</taxon>
        <taxon>Fungi</taxon>
        <taxon>Fungi incertae sedis</taxon>
        <taxon>Mucoromycota</taxon>
        <taxon>Mucoromycotina</taxon>
        <taxon>Umbelopsidomycetes</taxon>
        <taxon>Umbelopsidales</taxon>
        <taxon>Umbelopsidaceae</taxon>
        <taxon>Umbelopsis</taxon>
    </lineage>
</organism>
<feature type="compositionally biased region" description="Low complexity" evidence="2">
    <location>
        <begin position="207"/>
        <end position="221"/>
    </location>
</feature>
<feature type="chain" id="PRO_5034914741" description="Peptidase A1 domain-containing protein" evidence="3">
    <location>
        <begin position="22"/>
        <end position="498"/>
    </location>
</feature>
<accession>A0A8H7PF00</accession>
<sequence>MWRFLGYILAFVHFILPATTANTITVPLYKREIPSFYAASGQQLGDGLLAGEVSFGNPPQVMKLVFDTTSGYTWARGQRCRSENCLDRCTFYTTRSKSIHFTGLKHNVDYGNACVDTKVWRDTITFANVSIPHSYFGVANRMNGFDHGFDGYFGLGPAPDFDNTKAYASASSLRRRDTGTPPTFMNAAFQMGFISSPQFSIFVTADSGTPPSNPGTTTPAQPIAPPAEPQPLSPQPQVQAQTPQADALNATNTTTDATPPPAPAPDSVSQPPANPDSPYAASTGFVKRWDLQKQPYGQLIFGGIDHSKIDGAVNYLRVSAPKKDEVKGWNVCIREAHFGERLKLPQHENAIASISSSSQFISMPKDQGERHNRYKCCFVRTDPIISHAADCFHRKFNAVYEKSSNTYTIKCSDARKLPPLTIEFDHFTAVLPPSLWTGVTDASRDCCHTKIQRGNSNHDWVLGTAFTHAFYSVFDSEKDAIGFGLLKDGPSGATIIPK</sequence>
<dbReference type="GO" id="GO:0004190">
    <property type="term" value="F:aspartic-type endopeptidase activity"/>
    <property type="evidence" value="ECO:0007669"/>
    <property type="project" value="InterPro"/>
</dbReference>
<evidence type="ECO:0000313" key="5">
    <source>
        <dbReference type="EMBL" id="KAG2172724.1"/>
    </source>
</evidence>
<dbReference type="PANTHER" id="PTHR47966">
    <property type="entry name" value="BETA-SITE APP-CLEAVING ENZYME, ISOFORM A-RELATED"/>
    <property type="match status" value="1"/>
</dbReference>
<protein>
    <recommendedName>
        <fullName evidence="4">Peptidase A1 domain-containing protein</fullName>
    </recommendedName>
</protein>
<comment type="caution">
    <text evidence="5">The sequence shown here is derived from an EMBL/GenBank/DDBJ whole genome shotgun (WGS) entry which is preliminary data.</text>
</comment>
<dbReference type="Proteomes" id="UP000654370">
    <property type="component" value="Unassembled WGS sequence"/>
</dbReference>
<dbReference type="PRINTS" id="PR00792">
    <property type="entry name" value="PEPSIN"/>
</dbReference>
<gene>
    <name evidence="5" type="ORF">INT43_000071</name>
</gene>
<feature type="domain" description="Peptidase A1" evidence="4">
    <location>
        <begin position="49"/>
        <end position="484"/>
    </location>
</feature>
<comment type="similarity">
    <text evidence="1">Belongs to the peptidase A1 family.</text>
</comment>
<keyword evidence="3" id="KW-0732">Signal</keyword>
<dbReference type="InterPro" id="IPR021109">
    <property type="entry name" value="Peptidase_aspartic_dom_sf"/>
</dbReference>
<dbReference type="InterPro" id="IPR034164">
    <property type="entry name" value="Pepsin-like_dom"/>
</dbReference>
<name>A0A8H7PF00_MORIS</name>
<dbReference type="PANTHER" id="PTHR47966:SF51">
    <property type="entry name" value="BETA-SITE APP-CLEAVING ENZYME, ISOFORM A-RELATED"/>
    <property type="match status" value="1"/>
</dbReference>
<evidence type="ECO:0000313" key="6">
    <source>
        <dbReference type="Proteomes" id="UP000654370"/>
    </source>
</evidence>
<dbReference type="EMBL" id="JAEPQZ010000016">
    <property type="protein sequence ID" value="KAG2172724.1"/>
    <property type="molecule type" value="Genomic_DNA"/>
</dbReference>
<proteinExistence type="inferred from homology"/>
<evidence type="ECO:0000256" key="2">
    <source>
        <dbReference type="SAM" id="MobiDB-lite"/>
    </source>
</evidence>
<reference evidence="5" key="1">
    <citation type="submission" date="2020-12" db="EMBL/GenBank/DDBJ databases">
        <title>Metabolic potential, ecology and presence of endohyphal bacteria is reflected in genomic diversity of Mucoromycotina.</title>
        <authorList>
            <person name="Muszewska A."/>
            <person name="Okrasinska A."/>
            <person name="Steczkiewicz K."/>
            <person name="Drgas O."/>
            <person name="Orlowska M."/>
            <person name="Perlinska-Lenart U."/>
            <person name="Aleksandrzak-Piekarczyk T."/>
            <person name="Szatraj K."/>
            <person name="Zielenkiewicz U."/>
            <person name="Pilsyk S."/>
            <person name="Malc E."/>
            <person name="Mieczkowski P."/>
            <person name="Kruszewska J.S."/>
            <person name="Biernat P."/>
            <person name="Pawlowska J."/>
        </authorList>
    </citation>
    <scope>NUCLEOTIDE SEQUENCE</scope>
    <source>
        <strain evidence="5">WA0000067209</strain>
    </source>
</reference>
<feature type="compositionally biased region" description="Low complexity" evidence="2">
    <location>
        <begin position="235"/>
        <end position="257"/>
    </location>
</feature>
<dbReference type="Pfam" id="PF00026">
    <property type="entry name" value="Asp"/>
    <property type="match status" value="2"/>
</dbReference>
<feature type="signal peptide" evidence="3">
    <location>
        <begin position="1"/>
        <end position="21"/>
    </location>
</feature>
<dbReference type="AlphaFoldDB" id="A0A8H7PF00"/>
<dbReference type="InterPro" id="IPR001461">
    <property type="entry name" value="Aspartic_peptidase_A1"/>
</dbReference>